<sequence length="266" mass="28192">MTKPDLDLSDVRALVDEEADHARRDMPPFASISDAAHSRRLRTKGAALGAALCAAAVAVGVAVAWGSGTQQTSPATSSTPTAAVRLDTSRLPDHPRVDQVADSIASALGHLGRDGGGTWISEHKTLNIYVAGPSKGMDQVVVEIQRQADEVTRSTDFEVKVHAGGVRTQDQLVKIMDKVSDTSSYDSDGVVTVRGQRINYSSGRVSVDVTSQPAADVVKRTFGDAVEVQVKPPWTQEELEEMFGMPGIAPPGSLSQQSTASSTSRR</sequence>
<proteinExistence type="predicted"/>
<organism evidence="3 4">
    <name type="scientific">Janibacter melonis</name>
    <dbReference type="NCBI Taxonomy" id="262209"/>
    <lineage>
        <taxon>Bacteria</taxon>
        <taxon>Bacillati</taxon>
        <taxon>Actinomycetota</taxon>
        <taxon>Actinomycetes</taxon>
        <taxon>Micrococcales</taxon>
        <taxon>Intrasporangiaceae</taxon>
        <taxon>Janibacter</taxon>
    </lineage>
</organism>
<keyword evidence="2" id="KW-1133">Transmembrane helix</keyword>
<dbReference type="Proteomes" id="UP000271708">
    <property type="component" value="Chromosome"/>
</dbReference>
<dbReference type="AlphaFoldDB" id="A0A5P8FJ99"/>
<evidence type="ECO:0000256" key="1">
    <source>
        <dbReference type="SAM" id="MobiDB-lite"/>
    </source>
</evidence>
<feature type="transmembrane region" description="Helical" evidence="2">
    <location>
        <begin position="46"/>
        <end position="66"/>
    </location>
</feature>
<keyword evidence="2" id="KW-0472">Membrane</keyword>
<dbReference type="EMBL" id="CP044548">
    <property type="protein sequence ID" value="QFQ29348.2"/>
    <property type="molecule type" value="Genomic_DNA"/>
</dbReference>
<evidence type="ECO:0000256" key="2">
    <source>
        <dbReference type="SAM" id="Phobius"/>
    </source>
</evidence>
<protein>
    <submittedName>
        <fullName evidence="3">Uncharacterized protein</fullName>
    </submittedName>
</protein>
<feature type="compositionally biased region" description="Low complexity" evidence="1">
    <location>
        <begin position="253"/>
        <end position="266"/>
    </location>
</feature>
<gene>
    <name evidence="3" type="ORF">EEW87_001930</name>
</gene>
<feature type="region of interest" description="Disordered" evidence="1">
    <location>
        <begin position="244"/>
        <end position="266"/>
    </location>
</feature>
<evidence type="ECO:0000313" key="4">
    <source>
        <dbReference type="Proteomes" id="UP000271708"/>
    </source>
</evidence>
<dbReference type="RefSeq" id="WP_123091421.1">
    <property type="nucleotide sequence ID" value="NZ_CP044548.2"/>
</dbReference>
<reference evidence="3 4" key="1">
    <citation type="submission" date="2019-09" db="EMBL/GenBank/DDBJ databases">
        <title>Complete Genome Sequence of Janibacter melonis M714 with both human health impact and industrial applications.</title>
        <authorList>
            <person name="Jin M."/>
            <person name="Zhao Q.R."/>
        </authorList>
    </citation>
    <scope>NUCLEOTIDE SEQUENCE [LARGE SCALE GENOMIC DNA]</scope>
    <source>
        <strain evidence="3 4">M714</strain>
    </source>
</reference>
<keyword evidence="2" id="KW-0812">Transmembrane</keyword>
<dbReference type="KEGG" id="jme:EEW87_001930"/>
<name>A0A5P8FJ99_9MICO</name>
<accession>A0A5P8FJ99</accession>
<evidence type="ECO:0000313" key="3">
    <source>
        <dbReference type="EMBL" id="QFQ29348.2"/>
    </source>
</evidence>
<dbReference type="GeneID" id="59163198"/>